<evidence type="ECO:0000313" key="7">
    <source>
        <dbReference type="Proteomes" id="UP001275084"/>
    </source>
</evidence>
<keyword evidence="5" id="KW-0503">Monooxygenase</keyword>
<keyword evidence="7" id="KW-1185">Reference proteome</keyword>
<keyword evidence="2" id="KW-0285">Flavoprotein</keyword>
<comment type="caution">
    <text evidence="6">The sequence shown here is derived from an EMBL/GenBank/DDBJ whole genome shotgun (WGS) entry which is preliminary data.</text>
</comment>
<dbReference type="Gene3D" id="3.50.50.60">
    <property type="entry name" value="FAD/NAD(P)-binding domain"/>
    <property type="match status" value="1"/>
</dbReference>
<proteinExistence type="predicted"/>
<name>A0AAJ0MFS5_9PEZI</name>
<evidence type="ECO:0000256" key="3">
    <source>
        <dbReference type="ARBA" id="ARBA00022827"/>
    </source>
</evidence>
<organism evidence="6 7">
    <name type="scientific">Lasiosphaeria hispida</name>
    <dbReference type="NCBI Taxonomy" id="260671"/>
    <lineage>
        <taxon>Eukaryota</taxon>
        <taxon>Fungi</taxon>
        <taxon>Dikarya</taxon>
        <taxon>Ascomycota</taxon>
        <taxon>Pezizomycotina</taxon>
        <taxon>Sordariomycetes</taxon>
        <taxon>Sordariomycetidae</taxon>
        <taxon>Sordariales</taxon>
        <taxon>Lasiosphaeriaceae</taxon>
        <taxon>Lasiosphaeria</taxon>
    </lineage>
</organism>
<evidence type="ECO:0000256" key="4">
    <source>
        <dbReference type="ARBA" id="ARBA00023002"/>
    </source>
</evidence>
<evidence type="ECO:0000256" key="1">
    <source>
        <dbReference type="ARBA" id="ARBA00001974"/>
    </source>
</evidence>
<evidence type="ECO:0008006" key="8">
    <source>
        <dbReference type="Google" id="ProtNLM"/>
    </source>
</evidence>
<evidence type="ECO:0000256" key="2">
    <source>
        <dbReference type="ARBA" id="ARBA00022630"/>
    </source>
</evidence>
<dbReference type="Proteomes" id="UP001275084">
    <property type="component" value="Unassembled WGS sequence"/>
</dbReference>
<dbReference type="PANTHER" id="PTHR47178:SF1">
    <property type="entry name" value="FAD-BINDING DOMAIN-CONTAINING PROTEIN-RELATED"/>
    <property type="match status" value="1"/>
</dbReference>
<dbReference type="AlphaFoldDB" id="A0AAJ0MFS5"/>
<dbReference type="GO" id="GO:0004497">
    <property type="term" value="F:monooxygenase activity"/>
    <property type="evidence" value="ECO:0007669"/>
    <property type="project" value="UniProtKB-KW"/>
</dbReference>
<evidence type="ECO:0000256" key="5">
    <source>
        <dbReference type="ARBA" id="ARBA00023033"/>
    </source>
</evidence>
<gene>
    <name evidence="6" type="ORF">B0T25DRAFT_566366</name>
</gene>
<reference evidence="6" key="1">
    <citation type="journal article" date="2023" name="Mol. Phylogenet. Evol.">
        <title>Genome-scale phylogeny and comparative genomics of the fungal order Sordariales.</title>
        <authorList>
            <person name="Hensen N."/>
            <person name="Bonometti L."/>
            <person name="Westerberg I."/>
            <person name="Brannstrom I.O."/>
            <person name="Guillou S."/>
            <person name="Cros-Aarteil S."/>
            <person name="Calhoun S."/>
            <person name="Haridas S."/>
            <person name="Kuo A."/>
            <person name="Mondo S."/>
            <person name="Pangilinan J."/>
            <person name="Riley R."/>
            <person name="LaButti K."/>
            <person name="Andreopoulos B."/>
            <person name="Lipzen A."/>
            <person name="Chen C."/>
            <person name="Yan M."/>
            <person name="Daum C."/>
            <person name="Ng V."/>
            <person name="Clum A."/>
            <person name="Steindorff A."/>
            <person name="Ohm R.A."/>
            <person name="Martin F."/>
            <person name="Silar P."/>
            <person name="Natvig D.O."/>
            <person name="Lalanne C."/>
            <person name="Gautier V."/>
            <person name="Ament-Velasquez S.L."/>
            <person name="Kruys A."/>
            <person name="Hutchinson M.I."/>
            <person name="Powell A.J."/>
            <person name="Barry K."/>
            <person name="Miller A.N."/>
            <person name="Grigoriev I.V."/>
            <person name="Debuchy R."/>
            <person name="Gladieux P."/>
            <person name="Hiltunen Thoren M."/>
            <person name="Johannesson H."/>
        </authorList>
    </citation>
    <scope>NUCLEOTIDE SEQUENCE</scope>
    <source>
        <strain evidence="6">CBS 955.72</strain>
    </source>
</reference>
<dbReference type="EMBL" id="JAUIQD010000003">
    <property type="protein sequence ID" value="KAK3357044.1"/>
    <property type="molecule type" value="Genomic_DNA"/>
</dbReference>
<accession>A0AAJ0MFS5</accession>
<reference evidence="6" key="2">
    <citation type="submission" date="2023-06" db="EMBL/GenBank/DDBJ databases">
        <authorList>
            <consortium name="Lawrence Berkeley National Laboratory"/>
            <person name="Haridas S."/>
            <person name="Hensen N."/>
            <person name="Bonometti L."/>
            <person name="Westerberg I."/>
            <person name="Brannstrom I.O."/>
            <person name="Guillou S."/>
            <person name="Cros-Aarteil S."/>
            <person name="Calhoun S."/>
            <person name="Kuo A."/>
            <person name="Mondo S."/>
            <person name="Pangilinan J."/>
            <person name="Riley R."/>
            <person name="Labutti K."/>
            <person name="Andreopoulos B."/>
            <person name="Lipzen A."/>
            <person name="Chen C."/>
            <person name="Yanf M."/>
            <person name="Daum C."/>
            <person name="Ng V."/>
            <person name="Clum A."/>
            <person name="Steindorff A."/>
            <person name="Ohm R."/>
            <person name="Martin F."/>
            <person name="Silar P."/>
            <person name="Natvig D."/>
            <person name="Lalanne C."/>
            <person name="Gautier V."/>
            <person name="Ament-Velasquez S.L."/>
            <person name="Kruys A."/>
            <person name="Hutchinson M.I."/>
            <person name="Powell A.J."/>
            <person name="Barry K."/>
            <person name="Miller A.N."/>
            <person name="Grigoriev I.V."/>
            <person name="Debuchy R."/>
            <person name="Gladieux P."/>
            <person name="Thoren M.H."/>
            <person name="Johannesson H."/>
        </authorList>
    </citation>
    <scope>NUCLEOTIDE SEQUENCE</scope>
    <source>
        <strain evidence="6">CBS 955.72</strain>
    </source>
</reference>
<sequence>MPKDTVVNYVNLVEWPAVAWDNWDGVAKLTGDSAHCMPIYRDEGVNHGTIDGCILADALKSAADGLVTPQQAVQDYEADMRLRGKEAVDVSHQACLDAHDYREINTVGSIAPLGKKNV</sequence>
<evidence type="ECO:0000313" key="6">
    <source>
        <dbReference type="EMBL" id="KAK3357044.1"/>
    </source>
</evidence>
<dbReference type="InterPro" id="IPR036188">
    <property type="entry name" value="FAD/NAD-bd_sf"/>
</dbReference>
<protein>
    <recommendedName>
        <fullName evidence="8">FAD-binding domain-containing protein</fullName>
    </recommendedName>
</protein>
<dbReference type="PANTHER" id="PTHR47178">
    <property type="entry name" value="MONOOXYGENASE, FAD-BINDING"/>
    <property type="match status" value="1"/>
</dbReference>
<comment type="cofactor">
    <cofactor evidence="1">
        <name>FAD</name>
        <dbReference type="ChEBI" id="CHEBI:57692"/>
    </cofactor>
</comment>
<keyword evidence="3" id="KW-0274">FAD</keyword>
<keyword evidence="4" id="KW-0560">Oxidoreductase</keyword>
<dbReference type="SUPFAM" id="SSF51905">
    <property type="entry name" value="FAD/NAD(P)-binding domain"/>
    <property type="match status" value="1"/>
</dbReference>